<accession>A0A850PHG5</accession>
<dbReference type="Pfam" id="PF00691">
    <property type="entry name" value="OmpA"/>
    <property type="match status" value="1"/>
</dbReference>
<evidence type="ECO:0000256" key="1">
    <source>
        <dbReference type="PROSITE-ProRule" id="PRU00473"/>
    </source>
</evidence>
<gene>
    <name evidence="4" type="ORF">HUK82_16935</name>
</gene>
<feature type="region of interest" description="Disordered" evidence="2">
    <location>
        <begin position="172"/>
        <end position="195"/>
    </location>
</feature>
<dbReference type="PROSITE" id="PS51123">
    <property type="entry name" value="OMPA_2"/>
    <property type="match status" value="1"/>
</dbReference>
<proteinExistence type="predicted"/>
<name>A0A850PHG5_9PROT</name>
<evidence type="ECO:0000259" key="3">
    <source>
        <dbReference type="PROSITE" id="PS51123"/>
    </source>
</evidence>
<dbReference type="Gene3D" id="3.30.1330.60">
    <property type="entry name" value="OmpA-like domain"/>
    <property type="match status" value="1"/>
</dbReference>
<dbReference type="Proteomes" id="UP000585665">
    <property type="component" value="Unassembled WGS sequence"/>
</dbReference>
<evidence type="ECO:0000313" key="4">
    <source>
        <dbReference type="EMBL" id="NVN42233.1"/>
    </source>
</evidence>
<feature type="compositionally biased region" description="Pro residues" evidence="2">
    <location>
        <begin position="17"/>
        <end position="26"/>
    </location>
</feature>
<organism evidence="4 5">
    <name type="scientific">Ameyamaea chiangmaiensis</name>
    <dbReference type="NCBI Taxonomy" id="442969"/>
    <lineage>
        <taxon>Bacteria</taxon>
        <taxon>Pseudomonadati</taxon>
        <taxon>Pseudomonadota</taxon>
        <taxon>Alphaproteobacteria</taxon>
        <taxon>Acetobacterales</taxon>
        <taxon>Acetobacteraceae</taxon>
        <taxon>Ameyamaea</taxon>
    </lineage>
</organism>
<dbReference type="RefSeq" id="WP_176615009.1">
    <property type="nucleotide sequence ID" value="NZ_JABXXR010000341.1"/>
</dbReference>
<feature type="non-terminal residue" evidence="4">
    <location>
        <position position="1"/>
    </location>
</feature>
<evidence type="ECO:0000256" key="2">
    <source>
        <dbReference type="SAM" id="MobiDB-lite"/>
    </source>
</evidence>
<dbReference type="EMBL" id="JABXXR010000341">
    <property type="protein sequence ID" value="NVN42233.1"/>
    <property type="molecule type" value="Genomic_DNA"/>
</dbReference>
<dbReference type="SUPFAM" id="SSF103088">
    <property type="entry name" value="OmpA-like"/>
    <property type="match status" value="1"/>
</dbReference>
<comment type="caution">
    <text evidence="4">The sequence shown here is derived from an EMBL/GenBank/DDBJ whole genome shotgun (WGS) entry which is preliminary data.</text>
</comment>
<dbReference type="InterPro" id="IPR006665">
    <property type="entry name" value="OmpA-like"/>
</dbReference>
<evidence type="ECO:0000313" key="5">
    <source>
        <dbReference type="Proteomes" id="UP000585665"/>
    </source>
</evidence>
<sequence length="195" mass="19848">QRHAGDSAAHPVLRSAPLPPIPPAPPPQPVFVAPSLYVPLHSFPIPDDVPAVKDAKGGAAAIEGGQRLTFAAGSADLSPAMRQAVLDFAADLSAHPDARADVDSYAGGTSDDLSTPRRLSLTRGLSVRAILIHAGIASTRIYVRPIGLASATDTPVATGADAPADHLDLTRSDLVPTHAPPAPGTPATPSQEATP</sequence>
<protein>
    <recommendedName>
        <fullName evidence="3">OmpA-like domain-containing protein</fullName>
    </recommendedName>
</protein>
<dbReference type="AlphaFoldDB" id="A0A850PHG5"/>
<dbReference type="InterPro" id="IPR036737">
    <property type="entry name" value="OmpA-like_sf"/>
</dbReference>
<reference evidence="4 5" key="1">
    <citation type="submission" date="2020-06" db="EMBL/GenBank/DDBJ databases">
        <title>Description of novel acetic acid bacteria.</title>
        <authorList>
            <person name="Sombolestani A."/>
        </authorList>
    </citation>
    <scope>NUCLEOTIDE SEQUENCE [LARGE SCALE GENOMIC DNA]</scope>
    <source>
        <strain evidence="4 5">LMG 27010</strain>
    </source>
</reference>
<feature type="region of interest" description="Disordered" evidence="2">
    <location>
        <begin position="1"/>
        <end position="26"/>
    </location>
</feature>
<dbReference type="GO" id="GO:0016020">
    <property type="term" value="C:membrane"/>
    <property type="evidence" value="ECO:0007669"/>
    <property type="project" value="UniProtKB-UniRule"/>
</dbReference>
<keyword evidence="5" id="KW-1185">Reference proteome</keyword>
<feature type="domain" description="OmpA-like" evidence="3">
    <location>
        <begin position="57"/>
        <end position="180"/>
    </location>
</feature>
<keyword evidence="1" id="KW-0472">Membrane</keyword>